<feature type="domain" description="ABC transmembrane type-1" evidence="8">
    <location>
        <begin position="75"/>
        <end position="280"/>
    </location>
</feature>
<feature type="transmembrane region" description="Helical" evidence="7">
    <location>
        <begin position="109"/>
        <end position="128"/>
    </location>
</feature>
<dbReference type="PANTHER" id="PTHR43744">
    <property type="entry name" value="ABC TRANSPORTER PERMEASE PROTEIN MG189-RELATED-RELATED"/>
    <property type="match status" value="1"/>
</dbReference>
<accession>A0A2V5KLD7</accession>
<evidence type="ECO:0000256" key="3">
    <source>
        <dbReference type="ARBA" id="ARBA00022475"/>
    </source>
</evidence>
<dbReference type="PANTHER" id="PTHR43744:SF9">
    <property type="entry name" value="POLYGALACTURONAN_RHAMNOGALACTURONAN TRANSPORT SYSTEM PERMEASE PROTEIN YTCP"/>
    <property type="match status" value="1"/>
</dbReference>
<gene>
    <name evidence="9" type="ORF">DLM86_08830</name>
</gene>
<evidence type="ECO:0000259" key="8">
    <source>
        <dbReference type="PROSITE" id="PS50928"/>
    </source>
</evidence>
<protein>
    <submittedName>
        <fullName evidence="9">ABC transporter permease</fullName>
    </submittedName>
</protein>
<dbReference type="GO" id="GO:0005886">
    <property type="term" value="C:plasma membrane"/>
    <property type="evidence" value="ECO:0007669"/>
    <property type="project" value="UniProtKB-SubCell"/>
</dbReference>
<evidence type="ECO:0000313" key="10">
    <source>
        <dbReference type="Proteomes" id="UP000247476"/>
    </source>
</evidence>
<dbReference type="CDD" id="cd06261">
    <property type="entry name" value="TM_PBP2"/>
    <property type="match status" value="1"/>
</dbReference>
<sequence length="295" mass="32859">MKHTKSMTAGWADVLNISLLGLLSLAMLFPFYYIFAVSFTSYQEYATSELILWPHRWVTDAYAYILDSREFIRSIGVTIYVTVVGSIVNILLTATMAYAITRNIWGQKVMLVLVMFTFVFHAGMIPTYLMVKETGLLNSYWALIVPGAINSFNLIVIRQFFLSIPEELKEAAVIDGANDLHIFSRIIVPLSKPAFAAFGLFYAVGHWNTYFSAILYLNNPAKWTVQVVLRQIVILDDAKETLASAGRDAARAAELPPSDTVGMAAILLATLPILVVYPFLQRHFAKGVMLGSIKG</sequence>
<feature type="transmembrane region" description="Helical" evidence="7">
    <location>
        <begin position="261"/>
        <end position="280"/>
    </location>
</feature>
<dbReference type="Gene3D" id="1.10.3720.10">
    <property type="entry name" value="MetI-like"/>
    <property type="match status" value="1"/>
</dbReference>
<comment type="similarity">
    <text evidence="7">Belongs to the binding-protein-dependent transport system permease family.</text>
</comment>
<dbReference type="InterPro" id="IPR035906">
    <property type="entry name" value="MetI-like_sf"/>
</dbReference>
<feature type="transmembrane region" description="Helical" evidence="7">
    <location>
        <begin position="77"/>
        <end position="100"/>
    </location>
</feature>
<dbReference type="InterPro" id="IPR000515">
    <property type="entry name" value="MetI-like"/>
</dbReference>
<evidence type="ECO:0000256" key="2">
    <source>
        <dbReference type="ARBA" id="ARBA00022448"/>
    </source>
</evidence>
<dbReference type="SUPFAM" id="SSF161098">
    <property type="entry name" value="MetI-like"/>
    <property type="match status" value="1"/>
</dbReference>
<keyword evidence="10" id="KW-1185">Reference proteome</keyword>
<evidence type="ECO:0000256" key="7">
    <source>
        <dbReference type="RuleBase" id="RU363032"/>
    </source>
</evidence>
<dbReference type="AlphaFoldDB" id="A0A2V5KLD7"/>
<evidence type="ECO:0000256" key="6">
    <source>
        <dbReference type="ARBA" id="ARBA00023136"/>
    </source>
</evidence>
<name>A0A2V5KLD7_9BACL</name>
<proteinExistence type="inferred from homology"/>
<dbReference type="GO" id="GO:0055085">
    <property type="term" value="P:transmembrane transport"/>
    <property type="evidence" value="ECO:0007669"/>
    <property type="project" value="InterPro"/>
</dbReference>
<keyword evidence="6 7" id="KW-0472">Membrane</keyword>
<reference evidence="9 10" key="1">
    <citation type="submission" date="2018-05" db="EMBL/GenBank/DDBJ databases">
        <title>Paenibacillus flagellatus sp. nov., isolated from selenium mineral soil.</title>
        <authorList>
            <person name="Dai X."/>
        </authorList>
    </citation>
    <scope>NUCLEOTIDE SEQUENCE [LARGE SCALE GENOMIC DNA]</scope>
    <source>
        <strain evidence="9 10">DXL2</strain>
    </source>
</reference>
<evidence type="ECO:0000313" key="9">
    <source>
        <dbReference type="EMBL" id="PYI55810.1"/>
    </source>
</evidence>
<dbReference type="Pfam" id="PF00528">
    <property type="entry name" value="BPD_transp_1"/>
    <property type="match status" value="1"/>
</dbReference>
<dbReference type="RefSeq" id="WP_110839611.1">
    <property type="nucleotide sequence ID" value="NZ_QJVJ01000003.1"/>
</dbReference>
<dbReference type="PROSITE" id="PS50928">
    <property type="entry name" value="ABC_TM1"/>
    <property type="match status" value="1"/>
</dbReference>
<dbReference type="OrthoDB" id="9810086at2"/>
<feature type="transmembrane region" description="Helical" evidence="7">
    <location>
        <begin position="12"/>
        <end position="35"/>
    </location>
</feature>
<dbReference type="EMBL" id="QJVJ01000003">
    <property type="protein sequence ID" value="PYI55810.1"/>
    <property type="molecule type" value="Genomic_DNA"/>
</dbReference>
<dbReference type="Proteomes" id="UP000247476">
    <property type="component" value="Unassembled WGS sequence"/>
</dbReference>
<keyword evidence="4 7" id="KW-0812">Transmembrane</keyword>
<evidence type="ECO:0000256" key="1">
    <source>
        <dbReference type="ARBA" id="ARBA00004651"/>
    </source>
</evidence>
<comment type="subcellular location">
    <subcellularLocation>
        <location evidence="1 7">Cell membrane</location>
        <topology evidence="1 7">Multi-pass membrane protein</topology>
    </subcellularLocation>
</comment>
<comment type="caution">
    <text evidence="9">The sequence shown here is derived from an EMBL/GenBank/DDBJ whole genome shotgun (WGS) entry which is preliminary data.</text>
</comment>
<feature type="transmembrane region" description="Helical" evidence="7">
    <location>
        <begin position="140"/>
        <end position="161"/>
    </location>
</feature>
<evidence type="ECO:0000256" key="4">
    <source>
        <dbReference type="ARBA" id="ARBA00022692"/>
    </source>
</evidence>
<keyword evidence="5 7" id="KW-1133">Transmembrane helix</keyword>
<evidence type="ECO:0000256" key="5">
    <source>
        <dbReference type="ARBA" id="ARBA00022989"/>
    </source>
</evidence>
<keyword evidence="3" id="KW-1003">Cell membrane</keyword>
<keyword evidence="2 7" id="KW-0813">Transport</keyword>
<organism evidence="9 10">
    <name type="scientific">Paenibacillus flagellatus</name>
    <dbReference type="NCBI Taxonomy" id="2211139"/>
    <lineage>
        <taxon>Bacteria</taxon>
        <taxon>Bacillati</taxon>
        <taxon>Bacillota</taxon>
        <taxon>Bacilli</taxon>
        <taxon>Bacillales</taxon>
        <taxon>Paenibacillaceae</taxon>
        <taxon>Paenibacillus</taxon>
    </lineage>
</organism>